<evidence type="ECO:0000256" key="2">
    <source>
        <dbReference type="ARBA" id="ARBA00022801"/>
    </source>
</evidence>
<dbReference type="GO" id="GO:0016052">
    <property type="term" value="P:carbohydrate catabolic process"/>
    <property type="evidence" value="ECO:0007669"/>
    <property type="project" value="TreeGrafter"/>
</dbReference>
<dbReference type="InterPro" id="IPR018077">
    <property type="entry name" value="Glyco_hydro_fam25_subgr"/>
</dbReference>
<evidence type="ECO:0000313" key="5">
    <source>
        <dbReference type="EMBL" id="BBE08148.1"/>
    </source>
</evidence>
<dbReference type="SMART" id="SM00641">
    <property type="entry name" value="Glyco_25"/>
    <property type="match status" value="1"/>
</dbReference>
<evidence type="ECO:0000256" key="1">
    <source>
        <dbReference type="ARBA" id="ARBA00010646"/>
    </source>
</evidence>
<dbReference type="GO" id="GO:0016998">
    <property type="term" value="P:cell wall macromolecule catabolic process"/>
    <property type="evidence" value="ECO:0007669"/>
    <property type="project" value="InterPro"/>
</dbReference>
<dbReference type="Gene3D" id="3.20.20.80">
    <property type="entry name" value="Glycosidases"/>
    <property type="match status" value="1"/>
</dbReference>
<dbReference type="CDD" id="cd00599">
    <property type="entry name" value="GH25_muramidase"/>
    <property type="match status" value="1"/>
</dbReference>
<accession>A0A499U9N4</accession>
<dbReference type="Pfam" id="PF01183">
    <property type="entry name" value="Glyco_hydro_25"/>
    <property type="match status" value="1"/>
</dbReference>
<keyword evidence="2" id="KW-0378">Hydrolase</keyword>
<dbReference type="AlphaFoldDB" id="A0A499U9N4"/>
<dbReference type="GO" id="GO:0009253">
    <property type="term" value="P:peptidoglycan catabolic process"/>
    <property type="evidence" value="ECO:0007669"/>
    <property type="project" value="InterPro"/>
</dbReference>
<dbReference type="PANTHER" id="PTHR34135:SF2">
    <property type="entry name" value="LYSOZYME"/>
    <property type="match status" value="1"/>
</dbReference>
<feature type="signal peptide" evidence="4">
    <location>
        <begin position="1"/>
        <end position="18"/>
    </location>
</feature>
<dbReference type="PROSITE" id="PS51904">
    <property type="entry name" value="GLYCOSYL_HYDROL_F25_2"/>
    <property type="match status" value="1"/>
</dbReference>
<dbReference type="GO" id="GO:0003796">
    <property type="term" value="F:lysozyme activity"/>
    <property type="evidence" value="ECO:0007669"/>
    <property type="project" value="InterPro"/>
</dbReference>
<keyword evidence="4" id="KW-0732">Signal</keyword>
<proteinExistence type="evidence at transcript level"/>
<dbReference type="InterPro" id="IPR017853">
    <property type="entry name" value="GH"/>
</dbReference>
<dbReference type="InterPro" id="IPR002053">
    <property type="entry name" value="Glyco_hydro_25"/>
</dbReference>
<name>A0A499U9N4_PLAST</name>
<comment type="similarity">
    <text evidence="1">Belongs to the glycosyl hydrolase 25 family.</text>
</comment>
<feature type="chain" id="PRO_5020039456" evidence="4">
    <location>
        <begin position="19"/>
        <end position="222"/>
    </location>
</feature>
<dbReference type="PANTHER" id="PTHR34135">
    <property type="entry name" value="LYSOZYME"/>
    <property type="match status" value="1"/>
</dbReference>
<dbReference type="EMBL" id="LC384139">
    <property type="protein sequence ID" value="BBE08148.1"/>
    <property type="molecule type" value="mRNA"/>
</dbReference>
<keyword evidence="3" id="KW-0326">Glycosidase</keyword>
<gene>
    <name evidence="5" type="primary">lysozyme_b-2</name>
</gene>
<dbReference type="SUPFAM" id="SSF51445">
    <property type="entry name" value="(Trans)glycosidases"/>
    <property type="match status" value="1"/>
</dbReference>
<protein>
    <submittedName>
        <fullName evidence="5">B-type lysozyme</fullName>
    </submittedName>
</protein>
<reference evidence="5" key="1">
    <citation type="journal article" date="2019" name="Proc. R. Soc. B">
        <title>Functional crosstalk across IMD and Toll pathways: insight into the evolution of incomplete immune cascades.</title>
        <authorList>
            <person name="Nishide Y."/>
            <person name="Kageyama D."/>
            <person name="Yokoi K."/>
            <person name="Jouraku A."/>
            <person name="Tanaka H."/>
            <person name="Futahashi R."/>
            <person name="Fukatsu T."/>
        </authorList>
    </citation>
    <scope>NUCLEOTIDE SEQUENCE</scope>
</reference>
<sequence length="222" mass="25228">MIKLALVLVSVLSFQSLAEYSDSVIDISHYQVDIDFAKIKNDSIVAVIHKATEGKTYVDSTYCKRRTEAEEEGLLWGAYHFGNKGNPVGQADHFLDVVGDTENVLMILDLEENRGNNMTPEEAEEFVMRIKERTGRLPVIYGSRIYLESFDTDILNECKLWIASYTSSDEPKLPSHRDSWVLWQYTDGRVGGSPKSVEGVGFCDRDRYNGTAEELFELWPEL</sequence>
<organism evidence="5">
    <name type="scientific">Plautia stali</name>
    <name type="common">Stink bug</name>
    <dbReference type="NCBI Taxonomy" id="106108"/>
    <lineage>
        <taxon>Eukaryota</taxon>
        <taxon>Metazoa</taxon>
        <taxon>Ecdysozoa</taxon>
        <taxon>Arthropoda</taxon>
        <taxon>Hexapoda</taxon>
        <taxon>Insecta</taxon>
        <taxon>Pterygota</taxon>
        <taxon>Neoptera</taxon>
        <taxon>Paraneoptera</taxon>
        <taxon>Hemiptera</taxon>
        <taxon>Heteroptera</taxon>
        <taxon>Panheteroptera</taxon>
        <taxon>Pentatomomorpha</taxon>
        <taxon>Pentatomoidea</taxon>
        <taxon>Pentatomidae</taxon>
        <taxon>Pentatominae</taxon>
        <taxon>Plautia</taxon>
    </lineage>
</organism>
<evidence type="ECO:0000256" key="3">
    <source>
        <dbReference type="ARBA" id="ARBA00023295"/>
    </source>
</evidence>
<evidence type="ECO:0000256" key="4">
    <source>
        <dbReference type="SAM" id="SignalP"/>
    </source>
</evidence>